<dbReference type="EMBL" id="RDQO01000002">
    <property type="protein sequence ID" value="RMX06751.1"/>
    <property type="molecule type" value="Genomic_DNA"/>
</dbReference>
<evidence type="ECO:0000256" key="1">
    <source>
        <dbReference type="ARBA" id="ARBA00004442"/>
    </source>
</evidence>
<proteinExistence type="inferred from homology"/>
<keyword evidence="5" id="KW-0998">Cell outer membrane</keyword>
<evidence type="ECO:0000256" key="6">
    <source>
        <dbReference type="SAM" id="SignalP"/>
    </source>
</evidence>
<dbReference type="PANTHER" id="PTHR38776:SF1">
    <property type="entry name" value="MLTA-INTERACTING PROTEIN-RELATED"/>
    <property type="match status" value="1"/>
</dbReference>
<dbReference type="Pfam" id="PF06629">
    <property type="entry name" value="MipA"/>
    <property type="match status" value="1"/>
</dbReference>
<sequence length="265" mass="29219">MSQHKNSRHPLASSKLSLLATLALATAGVPAAFAQESQAKDRHGWQALGIGAVVLDKPYRDFDREVLPLPLISYESKWISATVPTFDFKAYSTENFSLRLRARWAGDGYEAKDSPVLTGMEERDSSLWAGGAVTWKTSFANLSGEVLADAMGNSKGTRAKVQIDRRFAAGRFGFTPRLAAEWVDDKYVNYYYGVQQSEVLANRAFYEGKATTNVQFGLRMDYSPSRHHSMFVDVGATRFGSSIKDSPLVDKATGATLAVGYAYRF</sequence>
<organism evidence="7 8">
    <name type="scientific">Corticibacter populi</name>
    <dbReference type="NCBI Taxonomy" id="1550736"/>
    <lineage>
        <taxon>Bacteria</taxon>
        <taxon>Pseudomonadati</taxon>
        <taxon>Pseudomonadota</taxon>
        <taxon>Betaproteobacteria</taxon>
        <taxon>Burkholderiales</taxon>
        <taxon>Comamonadaceae</taxon>
        <taxon>Corticibacter</taxon>
    </lineage>
</organism>
<name>A0A3M6QV36_9BURK</name>
<dbReference type="OrthoDB" id="8562138at2"/>
<feature type="signal peptide" evidence="6">
    <location>
        <begin position="1"/>
        <end position="34"/>
    </location>
</feature>
<dbReference type="RefSeq" id="WP_122228634.1">
    <property type="nucleotide sequence ID" value="NZ_RDQO01000002.1"/>
</dbReference>
<dbReference type="Proteomes" id="UP000278006">
    <property type="component" value="Unassembled WGS sequence"/>
</dbReference>
<evidence type="ECO:0000313" key="8">
    <source>
        <dbReference type="Proteomes" id="UP000278006"/>
    </source>
</evidence>
<dbReference type="GO" id="GO:0009252">
    <property type="term" value="P:peptidoglycan biosynthetic process"/>
    <property type="evidence" value="ECO:0007669"/>
    <property type="project" value="TreeGrafter"/>
</dbReference>
<keyword evidence="8" id="KW-1185">Reference proteome</keyword>
<reference evidence="7 8" key="1">
    <citation type="submission" date="2018-10" db="EMBL/GenBank/DDBJ databases">
        <title>Draft genome of Cortibacter populi DSM10536.</title>
        <authorList>
            <person name="Bernier A.-M."/>
            <person name="Bernard K."/>
        </authorList>
    </citation>
    <scope>NUCLEOTIDE SEQUENCE [LARGE SCALE GENOMIC DNA]</scope>
    <source>
        <strain evidence="7 8">DSM 105136</strain>
    </source>
</reference>
<dbReference type="GO" id="GO:0009279">
    <property type="term" value="C:cell outer membrane"/>
    <property type="evidence" value="ECO:0007669"/>
    <property type="project" value="UniProtKB-SubCell"/>
</dbReference>
<dbReference type="PANTHER" id="PTHR38776">
    <property type="entry name" value="MLTA-INTERACTING PROTEIN-RELATED"/>
    <property type="match status" value="1"/>
</dbReference>
<comment type="subcellular location">
    <subcellularLocation>
        <location evidence="1">Cell outer membrane</location>
    </subcellularLocation>
</comment>
<keyword evidence="3 6" id="KW-0732">Signal</keyword>
<evidence type="ECO:0000313" key="7">
    <source>
        <dbReference type="EMBL" id="RMX06751.1"/>
    </source>
</evidence>
<protein>
    <submittedName>
        <fullName evidence="7">MipA/OmpV family protein</fullName>
    </submittedName>
</protein>
<dbReference type="InterPro" id="IPR010583">
    <property type="entry name" value="MipA"/>
</dbReference>
<dbReference type="AlphaFoldDB" id="A0A3M6QV36"/>
<gene>
    <name evidence="7" type="ORF">D8I35_09635</name>
</gene>
<keyword evidence="4" id="KW-0472">Membrane</keyword>
<accession>A0A3M6QV36</accession>
<evidence type="ECO:0000256" key="4">
    <source>
        <dbReference type="ARBA" id="ARBA00023136"/>
    </source>
</evidence>
<comment type="similarity">
    <text evidence="2">Belongs to the MipA/OmpV family.</text>
</comment>
<feature type="chain" id="PRO_5018262629" evidence="6">
    <location>
        <begin position="35"/>
        <end position="265"/>
    </location>
</feature>
<comment type="caution">
    <text evidence="7">The sequence shown here is derived from an EMBL/GenBank/DDBJ whole genome shotgun (WGS) entry which is preliminary data.</text>
</comment>
<evidence type="ECO:0000256" key="2">
    <source>
        <dbReference type="ARBA" id="ARBA00005722"/>
    </source>
</evidence>
<evidence type="ECO:0000256" key="5">
    <source>
        <dbReference type="ARBA" id="ARBA00023237"/>
    </source>
</evidence>
<evidence type="ECO:0000256" key="3">
    <source>
        <dbReference type="ARBA" id="ARBA00022729"/>
    </source>
</evidence>